<dbReference type="Pfam" id="PF00020">
    <property type="entry name" value="TNFR_c6"/>
    <property type="match status" value="1"/>
</dbReference>
<evidence type="ECO:0000313" key="6">
    <source>
        <dbReference type="EMBL" id="TRY82519.1"/>
    </source>
</evidence>
<dbReference type="PANTHER" id="PTHR47139">
    <property type="entry name" value="TUMOR NECROSIS FACTOR RECEPTOR SUPERFAMILY MEMBER 9"/>
    <property type="match status" value="1"/>
</dbReference>
<dbReference type="AlphaFoldDB" id="A0A553PXW6"/>
<keyword evidence="3" id="KW-1133">Transmembrane helix</keyword>
<proteinExistence type="predicted"/>
<keyword evidence="3" id="KW-0812">Transmembrane</keyword>
<feature type="disulfide bond" evidence="1">
    <location>
        <begin position="81"/>
        <end position="94"/>
    </location>
</feature>
<name>A0A553PXW6_9TELE</name>
<dbReference type="SMART" id="SM00208">
    <property type="entry name" value="TNFR"/>
    <property type="match status" value="3"/>
</dbReference>
<keyword evidence="3" id="KW-0472">Membrane</keyword>
<evidence type="ECO:0000256" key="4">
    <source>
        <dbReference type="SAM" id="SignalP"/>
    </source>
</evidence>
<dbReference type="PROSITE" id="PS50050">
    <property type="entry name" value="TNFR_NGFR_2"/>
    <property type="match status" value="1"/>
</dbReference>
<evidence type="ECO:0000256" key="3">
    <source>
        <dbReference type="SAM" id="Phobius"/>
    </source>
</evidence>
<feature type="compositionally biased region" description="Basic and acidic residues" evidence="2">
    <location>
        <begin position="246"/>
        <end position="259"/>
    </location>
</feature>
<feature type="chain" id="PRO_5021699193" description="TNFR-Cys domain-containing protein" evidence="4">
    <location>
        <begin position="24"/>
        <end position="279"/>
    </location>
</feature>
<feature type="transmembrane region" description="Helical" evidence="3">
    <location>
        <begin position="198"/>
        <end position="220"/>
    </location>
</feature>
<keyword evidence="4" id="KW-0732">Signal</keyword>
<dbReference type="GO" id="GO:0038023">
    <property type="term" value="F:signaling receptor activity"/>
    <property type="evidence" value="ECO:0007669"/>
    <property type="project" value="TreeGrafter"/>
</dbReference>
<feature type="signal peptide" evidence="4">
    <location>
        <begin position="1"/>
        <end position="23"/>
    </location>
</feature>
<feature type="region of interest" description="Disordered" evidence="2">
    <location>
        <begin position="246"/>
        <end position="279"/>
    </location>
</feature>
<evidence type="ECO:0000256" key="2">
    <source>
        <dbReference type="SAM" id="MobiDB-lite"/>
    </source>
</evidence>
<evidence type="ECO:0000313" key="7">
    <source>
        <dbReference type="Proteomes" id="UP000316079"/>
    </source>
</evidence>
<dbReference type="OrthoDB" id="9423210at2759"/>
<protein>
    <recommendedName>
        <fullName evidence="5">TNFR-Cys domain-containing protein</fullName>
    </recommendedName>
</protein>
<feature type="disulfide bond" evidence="1">
    <location>
        <begin position="84"/>
        <end position="102"/>
    </location>
</feature>
<dbReference type="EMBL" id="SRMA01026550">
    <property type="protein sequence ID" value="TRY82519.1"/>
    <property type="molecule type" value="Genomic_DNA"/>
</dbReference>
<feature type="domain" description="TNFR-Cys" evidence="5">
    <location>
        <begin position="64"/>
        <end position="102"/>
    </location>
</feature>
<dbReference type="InterPro" id="IPR001368">
    <property type="entry name" value="TNFR/NGFR_Cys_rich_reg"/>
</dbReference>
<reference evidence="6 7" key="1">
    <citation type="journal article" date="2019" name="Sci. Data">
        <title>Hybrid genome assembly and annotation of Danionella translucida.</title>
        <authorList>
            <person name="Kadobianskyi M."/>
            <person name="Schulze L."/>
            <person name="Schuelke M."/>
            <person name="Judkewitz B."/>
        </authorList>
    </citation>
    <scope>NUCLEOTIDE SEQUENCE [LARGE SCALE GENOMIC DNA]</scope>
    <source>
        <strain evidence="6 7">Bolton</strain>
    </source>
</reference>
<evidence type="ECO:0000259" key="5">
    <source>
        <dbReference type="PROSITE" id="PS50050"/>
    </source>
</evidence>
<feature type="repeat" description="TNFR-Cys" evidence="1">
    <location>
        <begin position="64"/>
        <end position="102"/>
    </location>
</feature>
<dbReference type="STRING" id="623744.A0A553PXW6"/>
<dbReference type="Gene3D" id="2.10.50.10">
    <property type="entry name" value="Tumor Necrosis Factor Receptor, subunit A, domain 2"/>
    <property type="match status" value="3"/>
</dbReference>
<organism evidence="6 7">
    <name type="scientific">Danionella cerebrum</name>
    <dbReference type="NCBI Taxonomy" id="2873325"/>
    <lineage>
        <taxon>Eukaryota</taxon>
        <taxon>Metazoa</taxon>
        <taxon>Chordata</taxon>
        <taxon>Craniata</taxon>
        <taxon>Vertebrata</taxon>
        <taxon>Euteleostomi</taxon>
        <taxon>Actinopterygii</taxon>
        <taxon>Neopterygii</taxon>
        <taxon>Teleostei</taxon>
        <taxon>Ostariophysi</taxon>
        <taxon>Cypriniformes</taxon>
        <taxon>Danionidae</taxon>
        <taxon>Danioninae</taxon>
        <taxon>Danionella</taxon>
    </lineage>
</organism>
<dbReference type="Proteomes" id="UP000316079">
    <property type="component" value="Unassembled WGS sequence"/>
</dbReference>
<dbReference type="PANTHER" id="PTHR47139:SF4">
    <property type="entry name" value="TUMOR NECROSIS FACTOR RECEPTOR SUPERFAMILY MEMBER 9 ISOFORM X1-RELATED"/>
    <property type="match status" value="1"/>
</dbReference>
<feature type="compositionally biased region" description="Polar residues" evidence="2">
    <location>
        <begin position="261"/>
        <end position="279"/>
    </location>
</feature>
<keyword evidence="1" id="KW-1015">Disulfide bond</keyword>
<dbReference type="PROSITE" id="PS00652">
    <property type="entry name" value="TNFR_NGFR_1"/>
    <property type="match status" value="2"/>
</dbReference>
<dbReference type="SUPFAM" id="SSF57586">
    <property type="entry name" value="TNF receptor-like"/>
    <property type="match status" value="2"/>
</dbReference>
<dbReference type="GO" id="GO:0042127">
    <property type="term" value="P:regulation of cell population proliferation"/>
    <property type="evidence" value="ECO:0007669"/>
    <property type="project" value="TreeGrafter"/>
</dbReference>
<accession>A0A553PXW6</accession>
<comment type="caution">
    <text evidence="1">Lacks conserved residue(s) required for the propagation of feature annotation.</text>
</comment>
<keyword evidence="7" id="KW-1185">Reference proteome</keyword>
<evidence type="ECO:0000256" key="1">
    <source>
        <dbReference type="PROSITE-ProRule" id="PRU00206"/>
    </source>
</evidence>
<gene>
    <name evidence="6" type="ORF">DNTS_013831</name>
</gene>
<sequence>MLSYLRVLFTLLIFSVEVTWTDGVESGCDDWISYTKDDVCCTRCKPGNRLVKRCGEEPEKLCTPCDPGMYVTKIDNRCYRCTQCTGIQITVKPCTGSSDAVCGCKAGFRCGDDKCSFCVTECKKGEEPTSDRLCRACPEGTFNDKLHSECKEWSKSCPEGFLFDNGNTTHDRTCISADPGLMSVVKTIEKEQADMPPVLFAVGIAGLAVFCVVVSMVAFVKGRNTTKKPKIVNPEQDISEESRIVAEEQEDCSCRHPEQEQGGSSNSIHTQSSESKLLT</sequence>
<comment type="caution">
    <text evidence="6">The sequence shown here is derived from an EMBL/GenBank/DDBJ whole genome shotgun (WGS) entry which is preliminary data.</text>
</comment>